<proteinExistence type="predicted"/>
<evidence type="ECO:0000313" key="1">
    <source>
        <dbReference type="EMBL" id="KAK0445187.1"/>
    </source>
</evidence>
<evidence type="ECO:0008006" key="3">
    <source>
        <dbReference type="Google" id="ProtNLM"/>
    </source>
</evidence>
<dbReference type="AlphaFoldDB" id="A0AA39MSP0"/>
<dbReference type="EMBL" id="JAUEPT010000017">
    <property type="protein sequence ID" value="KAK0445187.1"/>
    <property type="molecule type" value="Genomic_DNA"/>
</dbReference>
<protein>
    <recommendedName>
        <fullName evidence="3">F-box domain-containing protein</fullName>
    </recommendedName>
</protein>
<reference evidence="1" key="1">
    <citation type="submission" date="2023-06" db="EMBL/GenBank/DDBJ databases">
        <authorList>
            <consortium name="Lawrence Berkeley National Laboratory"/>
            <person name="Ahrendt S."/>
            <person name="Sahu N."/>
            <person name="Indic B."/>
            <person name="Wong-Bajracharya J."/>
            <person name="Merenyi Z."/>
            <person name="Ke H.-M."/>
            <person name="Monk M."/>
            <person name="Kocsube S."/>
            <person name="Drula E."/>
            <person name="Lipzen A."/>
            <person name="Balint B."/>
            <person name="Henrissat B."/>
            <person name="Andreopoulos B."/>
            <person name="Martin F.M."/>
            <person name="Harder C.B."/>
            <person name="Rigling D."/>
            <person name="Ford K.L."/>
            <person name="Foster G.D."/>
            <person name="Pangilinan J."/>
            <person name="Papanicolaou A."/>
            <person name="Barry K."/>
            <person name="LaButti K."/>
            <person name="Viragh M."/>
            <person name="Koriabine M."/>
            <person name="Yan M."/>
            <person name="Riley R."/>
            <person name="Champramary S."/>
            <person name="Plett K.L."/>
            <person name="Tsai I.J."/>
            <person name="Slot J."/>
            <person name="Sipos G."/>
            <person name="Plett J."/>
            <person name="Nagy L.G."/>
            <person name="Grigoriev I.V."/>
        </authorList>
    </citation>
    <scope>NUCLEOTIDE SEQUENCE</scope>
    <source>
        <strain evidence="1">FPL87.14</strain>
    </source>
</reference>
<evidence type="ECO:0000313" key="2">
    <source>
        <dbReference type="Proteomes" id="UP001175226"/>
    </source>
</evidence>
<accession>A0AA39MSP0</accession>
<name>A0AA39MSP0_9AGAR</name>
<keyword evidence="2" id="KW-1185">Reference proteome</keyword>
<sequence length="410" mass="47880">MTIPQEILEEILDHLRFDFHTLKACSLTHSSFLPPSHRLLFMTVKIRHYRHQVDSCLKFRDTMVASKYMASSVRYLILHYLYQRPEEQPDECMLFSLLRLLPKLQQVKIYHSLSKATMHNVDSFPPLPSISNIRHLILTDTKFESFTHLFSLFSSLEQLDTITMFQVTVKDVSSPNHLAPSRRCHPSALDLYLGDPIVERLFSPQSTTLSLKGLRVLNIVAADAVYLPSFVIPSLESLTLRLTKWKCPAGNPIDLRQLIRLRNISIRLRFYNSCCLVEVGQRWPSPLGHRFFETLPSSVEDIYIEVVISSFVTDLLPKFRSDWQELDRILARHPLLFTVRVGIYIDRYYSDLGEEDSFDYQWTDYGSMDDYLPDFMRFECMPEMNRLGRVDCKLVKSRMVFSPYVEIFEG</sequence>
<dbReference type="Proteomes" id="UP001175226">
    <property type="component" value="Unassembled WGS sequence"/>
</dbReference>
<gene>
    <name evidence="1" type="ORF">EV421DRAFT_2034661</name>
</gene>
<comment type="caution">
    <text evidence="1">The sequence shown here is derived from an EMBL/GenBank/DDBJ whole genome shotgun (WGS) entry which is preliminary data.</text>
</comment>
<organism evidence="1 2">
    <name type="scientific">Armillaria borealis</name>
    <dbReference type="NCBI Taxonomy" id="47425"/>
    <lineage>
        <taxon>Eukaryota</taxon>
        <taxon>Fungi</taxon>
        <taxon>Dikarya</taxon>
        <taxon>Basidiomycota</taxon>
        <taxon>Agaricomycotina</taxon>
        <taxon>Agaricomycetes</taxon>
        <taxon>Agaricomycetidae</taxon>
        <taxon>Agaricales</taxon>
        <taxon>Marasmiineae</taxon>
        <taxon>Physalacriaceae</taxon>
        <taxon>Armillaria</taxon>
    </lineage>
</organism>